<dbReference type="RefSeq" id="WP_106592863.1">
    <property type="nucleotide sequence ID" value="NZ_PYGI01000022.1"/>
</dbReference>
<dbReference type="PROSITE" id="PS50005">
    <property type="entry name" value="TPR"/>
    <property type="match status" value="1"/>
</dbReference>
<evidence type="ECO:0000256" key="2">
    <source>
        <dbReference type="ARBA" id="ARBA00022803"/>
    </source>
</evidence>
<evidence type="ECO:0000256" key="4">
    <source>
        <dbReference type="SAM" id="SignalP"/>
    </source>
</evidence>
<feature type="repeat" description="TPR" evidence="3">
    <location>
        <begin position="221"/>
        <end position="254"/>
    </location>
</feature>
<comment type="caution">
    <text evidence="5">The sequence shown here is derived from an EMBL/GenBank/DDBJ whole genome shotgun (WGS) entry which is preliminary data.</text>
</comment>
<dbReference type="InterPro" id="IPR011990">
    <property type="entry name" value="TPR-like_helical_dom_sf"/>
</dbReference>
<dbReference type="PANTHER" id="PTHR45586:SF1">
    <property type="entry name" value="LIPOPOLYSACCHARIDE ASSEMBLY PROTEIN B"/>
    <property type="match status" value="1"/>
</dbReference>
<organism evidence="5 6">
    <name type="scientific">Marinobacterium halophilum</name>
    <dbReference type="NCBI Taxonomy" id="267374"/>
    <lineage>
        <taxon>Bacteria</taxon>
        <taxon>Pseudomonadati</taxon>
        <taxon>Pseudomonadota</taxon>
        <taxon>Gammaproteobacteria</taxon>
        <taxon>Oceanospirillales</taxon>
        <taxon>Oceanospirillaceae</taxon>
        <taxon>Marinobacterium</taxon>
    </lineage>
</organism>
<sequence>MYRFSKKPFMISLLAGLALGGCSQQTIQPPAPVSADTYVPSAYTPGEFNANSLYALLSAELAGKQGRFDIALDNYLSEAEKTGDAAVSERATRIAQFLRNSDAVLQASTLWSRQAPDALEPLHIQANILLHEGRFEEALPLLQRLLKQGGDQALTLISGRIDDMKPTVAGQYFNALTELQASAPERQDLLLIRALLLKQQQQPAAAARLLDQGLHKNPAQADLALQRAELYRQQGEPEQGLRLVERALKQDPDNGRLAAAQAQLLLLSGQPARAWRIIRTLLDGQENPQLGYYFALLLLENDRWQESSVLLQQLLEHNTDITAPHFYLGVIAQSQGQNEQALRHFLLVEDGPNLVQAYARALALHEQPQQAAEVEALIDFATRKHPEQREPLTILYVEWLQRQALRDAALETLDQALATAPDSVNLLYTRAMLGNADTAEQTISDLRRALALAPDNPMLQNALGYTLTEYTDQFDEAHSLISRALAQQPEDAATLDSMGWILHKLGRNAEARHFLQRAYAAYPDPEVNGHLIQVLWALGEQQAARERLDTGLQQHPDNPHLLNAATVIGVNP</sequence>
<dbReference type="InterPro" id="IPR051012">
    <property type="entry name" value="CellSynth/LPSAsmb/PSIAsmb"/>
</dbReference>
<dbReference type="Proteomes" id="UP000242133">
    <property type="component" value="Unassembled WGS sequence"/>
</dbReference>
<dbReference type="EMBL" id="PYGI01000022">
    <property type="protein sequence ID" value="PSL11814.1"/>
    <property type="molecule type" value="Genomic_DNA"/>
</dbReference>
<feature type="chain" id="PRO_5015151776" evidence="4">
    <location>
        <begin position="21"/>
        <end position="572"/>
    </location>
</feature>
<evidence type="ECO:0000256" key="1">
    <source>
        <dbReference type="ARBA" id="ARBA00022737"/>
    </source>
</evidence>
<accession>A0A2P8EQT7</accession>
<dbReference type="OrthoDB" id="9766710at2"/>
<dbReference type="PANTHER" id="PTHR45586">
    <property type="entry name" value="TPR REPEAT-CONTAINING PROTEIN PA4667"/>
    <property type="match status" value="1"/>
</dbReference>
<feature type="signal peptide" evidence="4">
    <location>
        <begin position="1"/>
        <end position="20"/>
    </location>
</feature>
<dbReference type="SMART" id="SM00028">
    <property type="entry name" value="TPR"/>
    <property type="match status" value="4"/>
</dbReference>
<protein>
    <submittedName>
        <fullName evidence="5">Tetratricopeptide repeat protein</fullName>
    </submittedName>
</protein>
<keyword evidence="2 3" id="KW-0802">TPR repeat</keyword>
<gene>
    <name evidence="5" type="ORF">CLV44_12237</name>
</gene>
<keyword evidence="4" id="KW-0732">Signal</keyword>
<evidence type="ECO:0000256" key="3">
    <source>
        <dbReference type="PROSITE-ProRule" id="PRU00339"/>
    </source>
</evidence>
<keyword evidence="6" id="KW-1185">Reference proteome</keyword>
<reference evidence="5 6" key="1">
    <citation type="submission" date="2018-03" db="EMBL/GenBank/DDBJ databases">
        <title>Genomic Encyclopedia of Archaeal and Bacterial Type Strains, Phase II (KMG-II): from individual species to whole genera.</title>
        <authorList>
            <person name="Goeker M."/>
        </authorList>
    </citation>
    <scope>NUCLEOTIDE SEQUENCE [LARGE SCALE GENOMIC DNA]</scope>
    <source>
        <strain evidence="5 6">DSM 17586</strain>
    </source>
</reference>
<dbReference type="Gene3D" id="1.25.40.10">
    <property type="entry name" value="Tetratricopeptide repeat domain"/>
    <property type="match status" value="2"/>
</dbReference>
<dbReference type="InterPro" id="IPR019734">
    <property type="entry name" value="TPR_rpt"/>
</dbReference>
<dbReference type="Pfam" id="PF14559">
    <property type="entry name" value="TPR_19"/>
    <property type="match status" value="2"/>
</dbReference>
<keyword evidence="1" id="KW-0677">Repeat</keyword>
<evidence type="ECO:0000313" key="5">
    <source>
        <dbReference type="EMBL" id="PSL11814.1"/>
    </source>
</evidence>
<evidence type="ECO:0000313" key="6">
    <source>
        <dbReference type="Proteomes" id="UP000242133"/>
    </source>
</evidence>
<name>A0A2P8EQT7_9GAMM</name>
<dbReference type="PROSITE" id="PS51257">
    <property type="entry name" value="PROKAR_LIPOPROTEIN"/>
    <property type="match status" value="1"/>
</dbReference>
<proteinExistence type="predicted"/>
<dbReference type="SUPFAM" id="SSF48452">
    <property type="entry name" value="TPR-like"/>
    <property type="match status" value="2"/>
</dbReference>
<dbReference type="AlphaFoldDB" id="A0A2P8EQT7"/>